<protein>
    <submittedName>
        <fullName evidence="3">Uncharacterized protein</fullName>
    </submittedName>
</protein>
<gene>
    <name evidence="3" type="ORF">J8A68_003691</name>
</gene>
<keyword evidence="2" id="KW-1133">Transmembrane helix</keyword>
<feature type="region of interest" description="Disordered" evidence="1">
    <location>
        <begin position="76"/>
        <end position="121"/>
    </location>
</feature>
<name>A0A8J5QLQ1_9ASCO</name>
<accession>A0A8J5QLQ1</accession>
<feature type="transmembrane region" description="Helical" evidence="2">
    <location>
        <begin position="252"/>
        <end position="275"/>
    </location>
</feature>
<keyword evidence="4" id="KW-1185">Reference proteome</keyword>
<keyword evidence="2" id="KW-0472">Membrane</keyword>
<reference evidence="3 4" key="1">
    <citation type="journal article" date="2021" name="DNA Res.">
        <title>Genome analysis of Candida subhashii reveals its hybrid nature and dual mitochondrial genome conformations.</title>
        <authorList>
            <person name="Mixao V."/>
            <person name="Hegedusova E."/>
            <person name="Saus E."/>
            <person name="Pryszcz L.P."/>
            <person name="Cillingova A."/>
            <person name="Nosek J."/>
            <person name="Gabaldon T."/>
        </authorList>
    </citation>
    <scope>NUCLEOTIDE SEQUENCE [LARGE SCALE GENOMIC DNA]</scope>
    <source>
        <strain evidence="3 4">CBS 10753</strain>
    </source>
</reference>
<evidence type="ECO:0000256" key="2">
    <source>
        <dbReference type="SAM" id="Phobius"/>
    </source>
</evidence>
<proteinExistence type="predicted"/>
<feature type="compositionally biased region" description="Polar residues" evidence="1">
    <location>
        <begin position="109"/>
        <end position="121"/>
    </location>
</feature>
<evidence type="ECO:0000256" key="1">
    <source>
        <dbReference type="SAM" id="MobiDB-lite"/>
    </source>
</evidence>
<dbReference type="Proteomes" id="UP000694255">
    <property type="component" value="Unassembled WGS sequence"/>
</dbReference>
<dbReference type="RefSeq" id="XP_049263001.1">
    <property type="nucleotide sequence ID" value="XM_049407571.1"/>
</dbReference>
<feature type="compositionally biased region" description="Basic and acidic residues" evidence="1">
    <location>
        <begin position="93"/>
        <end position="103"/>
    </location>
</feature>
<dbReference type="OrthoDB" id="4026422at2759"/>
<organism evidence="3 4">
    <name type="scientific">[Candida] subhashii</name>
    <dbReference type="NCBI Taxonomy" id="561895"/>
    <lineage>
        <taxon>Eukaryota</taxon>
        <taxon>Fungi</taxon>
        <taxon>Dikarya</taxon>
        <taxon>Ascomycota</taxon>
        <taxon>Saccharomycotina</taxon>
        <taxon>Pichiomycetes</taxon>
        <taxon>Debaryomycetaceae</taxon>
        <taxon>Spathaspora</taxon>
    </lineage>
</organism>
<keyword evidence="2" id="KW-0812">Transmembrane</keyword>
<dbReference type="AlphaFoldDB" id="A0A8J5QLQ1"/>
<comment type="caution">
    <text evidence="3">The sequence shown here is derived from an EMBL/GenBank/DDBJ whole genome shotgun (WGS) entry which is preliminary data.</text>
</comment>
<dbReference type="GeneID" id="73470491"/>
<sequence length="563" mass="63117">MSNTLEPKSPNNTATDEDWAVISSCSEIEEECASPANETNTLDDSVATQLQMSEDKLGESSVAYSILKLPEIKTDGSYLHNSDENCEPPMSPPKEDISNKKEPFPGSPVTPSSPISANPSDIKSISSINSVAPEIGEKISFFENLSRFNPLISQKSDDFNANYAEEKMERIKTYISDQHEQLKETPTDENATSSANETPSEHYVYAISDDSKTTPSVTPISSRPQKVMKRKKVLIECLEQLELFLERNSDFLYYYLFGFVVSIIALGYGLNYYLYTKAEQAPTTSLDLLSQFWDNMLYEKQASNRGLFSFAKAETKVSRLNKLSHMFEQRVEIYGASFANKAPVLQRFVTKKFLDFKDLGQIGISRLDAMGKQALKAYSRIENINIGKFSKVGYTAIGSYFATGWDKLDKYSRLGLNSSDKYSRLGWNNMSKYCTIGWNNLNIYGIKGLNNLEKYGKNSWGNVDRYAKLGWENVDRYGKLGWHSLNKYGKHGVSDLDKYSRMGLKGLGSFGQASMSTVEEVTSSGMKAAKKYGYLGLAYATIGAERILDSSRQHLFSRIFGNS</sequence>
<dbReference type="EMBL" id="JAGSYN010000162">
    <property type="protein sequence ID" value="KAG7662768.1"/>
    <property type="molecule type" value="Genomic_DNA"/>
</dbReference>
<evidence type="ECO:0000313" key="4">
    <source>
        <dbReference type="Proteomes" id="UP000694255"/>
    </source>
</evidence>
<evidence type="ECO:0000313" key="3">
    <source>
        <dbReference type="EMBL" id="KAG7662768.1"/>
    </source>
</evidence>